<dbReference type="Proteomes" id="UP000016932">
    <property type="component" value="Unassembled WGS sequence"/>
</dbReference>
<dbReference type="InterPro" id="IPR018247">
    <property type="entry name" value="EF_Hand_1_Ca_BS"/>
</dbReference>
<dbReference type="PROSITE" id="PS00018">
    <property type="entry name" value="EF_HAND_1"/>
    <property type="match status" value="2"/>
</dbReference>
<dbReference type="HOGENOM" id="CLU_051357_0_1_1"/>
<dbReference type="GeneID" id="19337640"/>
<evidence type="ECO:0000313" key="8">
    <source>
        <dbReference type="EMBL" id="EME79315.1"/>
    </source>
</evidence>
<dbReference type="CDD" id="cd16180">
    <property type="entry name" value="EFh_PEF_Group_I"/>
    <property type="match status" value="1"/>
</dbReference>
<feature type="compositionally biased region" description="Low complexity" evidence="6">
    <location>
        <begin position="119"/>
        <end position="138"/>
    </location>
</feature>
<protein>
    <recommendedName>
        <fullName evidence="7">EF-hand domain-containing protein</fullName>
    </recommendedName>
</protein>
<dbReference type="VEuPathDB" id="FungiDB:MYCFIDRAFT_212194"/>
<evidence type="ECO:0000313" key="9">
    <source>
        <dbReference type="Proteomes" id="UP000016932"/>
    </source>
</evidence>
<keyword evidence="9" id="KW-1185">Reference proteome</keyword>
<feature type="domain" description="EF-hand" evidence="7">
    <location>
        <begin position="262"/>
        <end position="297"/>
    </location>
</feature>
<dbReference type="AlphaFoldDB" id="M2YNM9"/>
<dbReference type="PANTHER" id="PTHR46212">
    <property type="entry name" value="PEFLIN"/>
    <property type="match status" value="1"/>
</dbReference>
<feature type="region of interest" description="Disordered" evidence="6">
    <location>
        <begin position="1"/>
        <end position="198"/>
    </location>
</feature>
<feature type="domain" description="EF-hand" evidence="7">
    <location>
        <begin position="338"/>
        <end position="375"/>
    </location>
</feature>
<evidence type="ECO:0000256" key="3">
    <source>
        <dbReference type="ARBA" id="ARBA00022723"/>
    </source>
</evidence>
<dbReference type="InterPro" id="IPR011992">
    <property type="entry name" value="EF-hand-dom_pair"/>
</dbReference>
<dbReference type="SUPFAM" id="SSF47473">
    <property type="entry name" value="EF-hand"/>
    <property type="match status" value="1"/>
</dbReference>
<evidence type="ECO:0000256" key="5">
    <source>
        <dbReference type="ARBA" id="ARBA00022837"/>
    </source>
</evidence>
<proteinExistence type="predicted"/>
<reference evidence="8 9" key="1">
    <citation type="journal article" date="2012" name="PLoS Pathog.">
        <title>Diverse lifestyles and strategies of plant pathogenesis encoded in the genomes of eighteen Dothideomycetes fungi.</title>
        <authorList>
            <person name="Ohm R.A."/>
            <person name="Feau N."/>
            <person name="Henrissat B."/>
            <person name="Schoch C.L."/>
            <person name="Horwitz B.A."/>
            <person name="Barry K.W."/>
            <person name="Condon B.J."/>
            <person name="Copeland A.C."/>
            <person name="Dhillon B."/>
            <person name="Glaser F."/>
            <person name="Hesse C.N."/>
            <person name="Kosti I."/>
            <person name="LaButti K."/>
            <person name="Lindquist E.A."/>
            <person name="Lucas S."/>
            <person name="Salamov A.A."/>
            <person name="Bradshaw R.E."/>
            <person name="Ciuffetti L."/>
            <person name="Hamelin R.C."/>
            <person name="Kema G.H.J."/>
            <person name="Lawrence C."/>
            <person name="Scott J.A."/>
            <person name="Spatafora J.W."/>
            <person name="Turgeon B.G."/>
            <person name="de Wit P.J.G.M."/>
            <person name="Zhong S."/>
            <person name="Goodwin S.B."/>
            <person name="Grigoriev I.V."/>
        </authorList>
    </citation>
    <scope>NUCLEOTIDE SEQUENCE [LARGE SCALE GENOMIC DNA]</scope>
    <source>
        <strain evidence="8 9">CIRAD86</strain>
    </source>
</reference>
<feature type="domain" description="EF-hand" evidence="7">
    <location>
        <begin position="195"/>
        <end position="230"/>
    </location>
</feature>
<organism evidence="8 9">
    <name type="scientific">Pseudocercospora fijiensis (strain CIRAD86)</name>
    <name type="common">Black leaf streak disease fungus</name>
    <name type="synonym">Mycosphaerella fijiensis</name>
    <dbReference type="NCBI Taxonomy" id="383855"/>
    <lineage>
        <taxon>Eukaryota</taxon>
        <taxon>Fungi</taxon>
        <taxon>Dikarya</taxon>
        <taxon>Ascomycota</taxon>
        <taxon>Pezizomycotina</taxon>
        <taxon>Dothideomycetes</taxon>
        <taxon>Dothideomycetidae</taxon>
        <taxon>Mycosphaerellales</taxon>
        <taxon>Mycosphaerellaceae</taxon>
        <taxon>Pseudocercospora</taxon>
    </lineage>
</organism>
<keyword evidence="5" id="KW-0106">Calcium</keyword>
<evidence type="ECO:0000256" key="2">
    <source>
        <dbReference type="ARBA" id="ARBA00022490"/>
    </source>
</evidence>
<dbReference type="GO" id="GO:0005509">
    <property type="term" value="F:calcium ion binding"/>
    <property type="evidence" value="ECO:0007669"/>
    <property type="project" value="InterPro"/>
</dbReference>
<evidence type="ECO:0000256" key="4">
    <source>
        <dbReference type="ARBA" id="ARBA00022737"/>
    </source>
</evidence>
<dbReference type="OrthoDB" id="186625at2759"/>
<dbReference type="InterPro" id="IPR002048">
    <property type="entry name" value="EF_hand_dom"/>
</dbReference>
<sequence length="387" mass="42896">MSGAYNRGGYNPDALPAHAEPEQAAAMMGNRDNRSNSSANYNKPVPPPPQNVQNLRPSHNDTYGRQSPASAYQNPQPPGAYGSSNPPPPPQNQGAYNDYARGNSPRYDQYSQNPQSPRYGGPAQGQQGAYGQQGYNQAPSHGAPPRGSSYGGLTSPPPPANYGQGPAPQAYHNRPPIPEHQRAPTVAPPPPRDGNDRDALWPLFLQVDKDRSGQLTEAELQRALVNGDYTAFDSHTVKMMIRMFDTDRSGTINFDEFCGLWGFLAAWRALFDRFDVDRSGNISLREFEDALVAFGYRLSPQFVQLLFTTYARQRSRGRGDDGERERVLSFDLFVQACISLKRMTDVFKKYDTDRDGYITLSFEEFLTGAQSLFLFNSISAQTDTGLY</sequence>
<dbReference type="GO" id="GO:0048306">
    <property type="term" value="F:calcium-dependent protein binding"/>
    <property type="evidence" value="ECO:0007669"/>
    <property type="project" value="UniProtKB-ARBA"/>
</dbReference>
<accession>M2YNM9</accession>
<dbReference type="PROSITE" id="PS50222">
    <property type="entry name" value="EF_HAND_2"/>
    <property type="match status" value="3"/>
</dbReference>
<dbReference type="GO" id="GO:0005737">
    <property type="term" value="C:cytoplasm"/>
    <property type="evidence" value="ECO:0007669"/>
    <property type="project" value="UniProtKB-SubCell"/>
</dbReference>
<keyword evidence="3" id="KW-0479">Metal-binding</keyword>
<dbReference type="Pfam" id="PF13833">
    <property type="entry name" value="EF-hand_8"/>
    <property type="match status" value="1"/>
</dbReference>
<keyword evidence="4" id="KW-0677">Repeat</keyword>
<comment type="subcellular location">
    <subcellularLocation>
        <location evidence="1">Cytoplasm</location>
    </subcellularLocation>
</comment>
<dbReference type="SMART" id="SM00054">
    <property type="entry name" value="EFh"/>
    <property type="match status" value="4"/>
</dbReference>
<feature type="compositionally biased region" description="Polar residues" evidence="6">
    <location>
        <begin position="55"/>
        <end position="74"/>
    </location>
</feature>
<dbReference type="STRING" id="383855.M2YNM9"/>
<dbReference type="EMBL" id="KB446562">
    <property type="protein sequence ID" value="EME79315.1"/>
    <property type="molecule type" value="Genomic_DNA"/>
</dbReference>
<evidence type="ECO:0000259" key="7">
    <source>
        <dbReference type="PROSITE" id="PS50222"/>
    </source>
</evidence>
<evidence type="ECO:0000256" key="6">
    <source>
        <dbReference type="SAM" id="MobiDB-lite"/>
    </source>
</evidence>
<keyword evidence="2" id="KW-0963">Cytoplasm</keyword>
<dbReference type="Gene3D" id="1.10.238.10">
    <property type="entry name" value="EF-hand"/>
    <property type="match status" value="1"/>
</dbReference>
<dbReference type="InterPro" id="IPR051426">
    <property type="entry name" value="Peflin/Sorcin_CaBP"/>
</dbReference>
<dbReference type="RefSeq" id="XP_007930064.1">
    <property type="nucleotide sequence ID" value="XM_007931873.1"/>
</dbReference>
<name>M2YNM9_PSEFD</name>
<dbReference type="eggNOG" id="KOG0037">
    <property type="taxonomic scope" value="Eukaryota"/>
</dbReference>
<dbReference type="PANTHER" id="PTHR46212:SF3">
    <property type="entry name" value="GH27120P"/>
    <property type="match status" value="1"/>
</dbReference>
<gene>
    <name evidence="8" type="ORF">MYCFIDRAFT_212194</name>
</gene>
<dbReference type="KEGG" id="pfj:MYCFIDRAFT_212194"/>
<dbReference type="Pfam" id="PF13499">
    <property type="entry name" value="EF-hand_7"/>
    <property type="match status" value="1"/>
</dbReference>
<evidence type="ECO:0000256" key="1">
    <source>
        <dbReference type="ARBA" id="ARBA00004496"/>
    </source>
</evidence>